<proteinExistence type="predicted"/>
<sequence>MSAEQYLRRLLAEQDLSEAELSALRGLRDDIQQKLSVLEGGPRFYYAGSFGKKTIIRQRYDLDIVMYWPNTVNYTIKGIYDAVGNVLKRHWAYVNEKTVSWELPFQGGFHIDVVPGRALDSQFFEANLHRTDTGTTLKTSLKTHIDTVRSSGRRDVIRLMKLWRERRNVPFKKSFLLELMTIEGCKGTRFEDLGSQVQASLCYIRDNILTGSVRDPANSNNSLSDDLDRTRRAQIQAAAAAAAAATSWGAVFEP</sequence>
<dbReference type="GO" id="GO:0051607">
    <property type="term" value="P:defense response to virus"/>
    <property type="evidence" value="ECO:0007669"/>
    <property type="project" value="UniProtKB-KW"/>
</dbReference>
<evidence type="ECO:0000256" key="1">
    <source>
        <dbReference type="ARBA" id="ARBA00023118"/>
    </source>
</evidence>
<dbReference type="GO" id="GO:0016779">
    <property type="term" value="F:nucleotidyltransferase activity"/>
    <property type="evidence" value="ECO:0007669"/>
    <property type="project" value="InterPro"/>
</dbReference>
<dbReference type="CDD" id="cd05400">
    <property type="entry name" value="NT_2-5OAS_ClassI-CCAase"/>
    <property type="match status" value="1"/>
</dbReference>
<gene>
    <name evidence="2" type="ORF">GGR23_003736</name>
</gene>
<evidence type="ECO:0000313" key="2">
    <source>
        <dbReference type="EMBL" id="MBB4066521.1"/>
    </source>
</evidence>
<dbReference type="Gene3D" id="3.30.460.10">
    <property type="entry name" value="Beta Polymerase, domain 2"/>
    <property type="match status" value="1"/>
</dbReference>
<dbReference type="Proteomes" id="UP000528286">
    <property type="component" value="Unassembled WGS sequence"/>
</dbReference>
<evidence type="ECO:0008006" key="4">
    <source>
        <dbReference type="Google" id="ProtNLM"/>
    </source>
</evidence>
<reference evidence="2 3" key="1">
    <citation type="submission" date="2020-08" db="EMBL/GenBank/DDBJ databases">
        <title>Genomic Encyclopedia of Type Strains, Phase IV (KMG-IV): sequencing the most valuable type-strain genomes for metagenomic binning, comparative biology and taxonomic classification.</title>
        <authorList>
            <person name="Goeker M."/>
        </authorList>
    </citation>
    <scope>NUCLEOTIDE SEQUENCE [LARGE SCALE GENOMIC DNA]</scope>
    <source>
        <strain evidence="2 3">DSM 29853</strain>
    </source>
</reference>
<keyword evidence="3" id="KW-1185">Reference proteome</keyword>
<name>A0A7W6J817_9HYPH</name>
<dbReference type="RefSeq" id="WP_183367779.1">
    <property type="nucleotide sequence ID" value="NZ_JACIEZ010000009.1"/>
</dbReference>
<organism evidence="2 3">
    <name type="scientific">Gellertiella hungarica</name>
    <dbReference type="NCBI Taxonomy" id="1572859"/>
    <lineage>
        <taxon>Bacteria</taxon>
        <taxon>Pseudomonadati</taxon>
        <taxon>Pseudomonadota</taxon>
        <taxon>Alphaproteobacteria</taxon>
        <taxon>Hyphomicrobiales</taxon>
        <taxon>Rhizobiaceae</taxon>
        <taxon>Gellertiella</taxon>
    </lineage>
</organism>
<dbReference type="InterPro" id="IPR006116">
    <property type="entry name" value="NT_2-5OAS_ClassI-CCAase"/>
</dbReference>
<dbReference type="EMBL" id="JACIEZ010000009">
    <property type="protein sequence ID" value="MBB4066521.1"/>
    <property type="molecule type" value="Genomic_DNA"/>
</dbReference>
<evidence type="ECO:0000313" key="3">
    <source>
        <dbReference type="Proteomes" id="UP000528286"/>
    </source>
</evidence>
<dbReference type="SUPFAM" id="SSF81301">
    <property type="entry name" value="Nucleotidyltransferase"/>
    <property type="match status" value="1"/>
</dbReference>
<keyword evidence="1" id="KW-0051">Antiviral defense</keyword>
<accession>A0A7W6J817</accession>
<comment type="caution">
    <text evidence="2">The sequence shown here is derived from an EMBL/GenBank/DDBJ whole genome shotgun (WGS) entry which is preliminary data.</text>
</comment>
<dbReference type="AlphaFoldDB" id="A0A7W6J817"/>
<protein>
    <recommendedName>
        <fullName evidence="4">Nucleotidyltransferase</fullName>
    </recommendedName>
</protein>
<dbReference type="InterPro" id="IPR043519">
    <property type="entry name" value="NT_sf"/>
</dbReference>